<dbReference type="PANTHER" id="PTHR34655:SF2">
    <property type="entry name" value="PEROXIREDOXIN FAMILY PROTEIN"/>
    <property type="match status" value="1"/>
</dbReference>
<evidence type="ECO:0000313" key="2">
    <source>
        <dbReference type="Proteomes" id="UP000326641"/>
    </source>
</evidence>
<accession>A0A564WCH6</accession>
<dbReference type="InterPro" id="IPR003787">
    <property type="entry name" value="Sulphur_relay_DsrE/F-like"/>
</dbReference>
<reference evidence="1" key="1">
    <citation type="submission" date="2018-11" db="EMBL/GenBank/DDBJ databases">
        <authorList>
            <person name="Onetto C."/>
        </authorList>
    </citation>
    <scope>NUCLEOTIDE SEQUENCE [LARGE SCALE GENOMIC DNA]</scope>
</reference>
<dbReference type="InterPro" id="IPR027396">
    <property type="entry name" value="DsrEFH-like"/>
</dbReference>
<dbReference type="Proteomes" id="UP000326641">
    <property type="component" value="Unassembled WGS sequence"/>
</dbReference>
<keyword evidence="2" id="KW-1185">Reference proteome</keyword>
<evidence type="ECO:0000313" key="1">
    <source>
        <dbReference type="EMBL" id="VUX46207.1"/>
    </source>
</evidence>
<dbReference type="SUPFAM" id="SSF75169">
    <property type="entry name" value="DsrEFH-like"/>
    <property type="match status" value="1"/>
</dbReference>
<organism evidence="1 2">
    <name type="scientific">Candidatus Defluviicoccus seviourii</name>
    <dbReference type="NCBI Taxonomy" id="2565273"/>
    <lineage>
        <taxon>Bacteria</taxon>
        <taxon>Pseudomonadati</taxon>
        <taxon>Pseudomonadota</taxon>
        <taxon>Alphaproteobacteria</taxon>
        <taxon>Rhodospirillales</taxon>
        <taxon>Rhodospirillaceae</taxon>
        <taxon>Defluviicoccus</taxon>
    </lineage>
</organism>
<dbReference type="AlphaFoldDB" id="A0A564WCH6"/>
<dbReference type="PANTHER" id="PTHR34655">
    <property type="entry name" value="CONSERVED WITHIN P. AEROPHILUM"/>
    <property type="match status" value="1"/>
</dbReference>
<dbReference type="Gene3D" id="3.40.1260.10">
    <property type="entry name" value="DsrEFH-like"/>
    <property type="match status" value="1"/>
</dbReference>
<protein>
    <submittedName>
        <fullName evidence="1">Uncharacterized protein</fullName>
    </submittedName>
</protein>
<comment type="caution">
    <text evidence="1">The sequence shown here is derived from an EMBL/GenBank/DDBJ whole genome shotgun (WGS) entry which is preliminary data.</text>
</comment>
<sequence>MPRSAMGDASLPGLSLIVFSGQYERVHYALVLAAAAAAIDRPVTLFFTGEALNALRPTAATGAPGWHALAGSGEQSAAALDARNASLGVATLQDLLTACGQIGVRFLVCEMGLRAAELTTADLRTDLAPECAGVVTLLAEAGSDRSLLFL</sequence>
<proteinExistence type="predicted"/>
<dbReference type="Pfam" id="PF02635">
    <property type="entry name" value="DsrE"/>
    <property type="match status" value="1"/>
</dbReference>
<dbReference type="EMBL" id="UXAT02000012">
    <property type="protein sequence ID" value="VUX46207.1"/>
    <property type="molecule type" value="Genomic_DNA"/>
</dbReference>
<gene>
    <name evidence="1" type="ORF">DF3PA_20107</name>
</gene>
<name>A0A564WCH6_9PROT</name>